<keyword evidence="3" id="KW-1185">Reference proteome</keyword>
<dbReference type="EMBL" id="BAAATJ010000029">
    <property type="protein sequence ID" value="GAA2412964.1"/>
    <property type="molecule type" value="Genomic_DNA"/>
</dbReference>
<keyword evidence="1" id="KW-1133">Transmembrane helix</keyword>
<gene>
    <name evidence="2" type="ORF">GCM10010420_48030</name>
</gene>
<evidence type="ECO:0000313" key="2">
    <source>
        <dbReference type="EMBL" id="GAA2412964.1"/>
    </source>
</evidence>
<feature type="transmembrane region" description="Helical" evidence="1">
    <location>
        <begin position="21"/>
        <end position="46"/>
    </location>
</feature>
<feature type="transmembrane region" description="Helical" evidence="1">
    <location>
        <begin position="52"/>
        <end position="71"/>
    </location>
</feature>
<dbReference type="Proteomes" id="UP001500058">
    <property type="component" value="Unassembled WGS sequence"/>
</dbReference>
<keyword evidence="1" id="KW-0812">Transmembrane</keyword>
<comment type="caution">
    <text evidence="2">The sequence shown here is derived from an EMBL/GenBank/DDBJ whole genome shotgun (WGS) entry which is preliminary data.</text>
</comment>
<organism evidence="2 3">
    <name type="scientific">Streptomyces glaucosporus</name>
    <dbReference type="NCBI Taxonomy" id="284044"/>
    <lineage>
        <taxon>Bacteria</taxon>
        <taxon>Bacillati</taxon>
        <taxon>Actinomycetota</taxon>
        <taxon>Actinomycetes</taxon>
        <taxon>Kitasatosporales</taxon>
        <taxon>Streptomycetaceae</taxon>
        <taxon>Streptomyces</taxon>
    </lineage>
</organism>
<sequence>MPESRGHDSRAGNRSSDPNRVICTTELTAGALFALGFLAALVGAVFTGGFTVGGLLVTILARVSAGSGFVGRQRRRVAFSRVVLGWLSTTMALSQVITG</sequence>
<feature type="transmembrane region" description="Helical" evidence="1">
    <location>
        <begin position="78"/>
        <end position="97"/>
    </location>
</feature>
<keyword evidence="1" id="KW-0472">Membrane</keyword>
<name>A0ABN3IUR5_9ACTN</name>
<evidence type="ECO:0000313" key="3">
    <source>
        <dbReference type="Proteomes" id="UP001500058"/>
    </source>
</evidence>
<proteinExistence type="predicted"/>
<evidence type="ECO:0000256" key="1">
    <source>
        <dbReference type="SAM" id="Phobius"/>
    </source>
</evidence>
<protein>
    <submittedName>
        <fullName evidence="2">Uncharacterized protein</fullName>
    </submittedName>
</protein>
<accession>A0ABN3IUR5</accession>
<reference evidence="2 3" key="1">
    <citation type="journal article" date="2019" name="Int. J. Syst. Evol. Microbiol.">
        <title>The Global Catalogue of Microorganisms (GCM) 10K type strain sequencing project: providing services to taxonomists for standard genome sequencing and annotation.</title>
        <authorList>
            <consortium name="The Broad Institute Genomics Platform"/>
            <consortium name="The Broad Institute Genome Sequencing Center for Infectious Disease"/>
            <person name="Wu L."/>
            <person name="Ma J."/>
        </authorList>
    </citation>
    <scope>NUCLEOTIDE SEQUENCE [LARGE SCALE GENOMIC DNA]</scope>
    <source>
        <strain evidence="2 3">JCM 6921</strain>
    </source>
</reference>